<feature type="compositionally biased region" description="Polar residues" evidence="5">
    <location>
        <begin position="645"/>
        <end position="659"/>
    </location>
</feature>
<feature type="domain" description="G-protein coupled receptors family 2 profile 2" evidence="7">
    <location>
        <begin position="322"/>
        <end position="574"/>
    </location>
</feature>
<dbReference type="PANTHER" id="PTHR45902:SF1">
    <property type="entry name" value="LATROPHILIN RECEPTOR-LIKE PROTEIN A"/>
    <property type="match status" value="1"/>
</dbReference>
<comment type="caution">
    <text evidence="8">The sequence shown here is derived from an EMBL/GenBank/DDBJ whole genome shotgun (WGS) entry which is preliminary data.</text>
</comment>
<dbReference type="Pfam" id="PF00002">
    <property type="entry name" value="7tm_2"/>
    <property type="match status" value="1"/>
</dbReference>
<keyword evidence="3 6" id="KW-1133">Transmembrane helix</keyword>
<dbReference type="CDD" id="cd15039">
    <property type="entry name" value="7tmB3_Methuselah-like"/>
    <property type="match status" value="1"/>
</dbReference>
<comment type="subcellular location">
    <subcellularLocation>
        <location evidence="1">Membrane</location>
        <topology evidence="1">Multi-pass membrane protein</topology>
    </subcellularLocation>
</comment>
<evidence type="ECO:0000259" key="7">
    <source>
        <dbReference type="PROSITE" id="PS50261"/>
    </source>
</evidence>
<name>A0AAV4JDJ5_9GAST</name>
<dbReference type="AlphaFoldDB" id="A0AAV4JDJ5"/>
<dbReference type="Proteomes" id="UP000762676">
    <property type="component" value="Unassembled WGS sequence"/>
</dbReference>
<feature type="transmembrane region" description="Helical" evidence="6">
    <location>
        <begin position="390"/>
        <end position="411"/>
    </location>
</feature>
<evidence type="ECO:0000256" key="1">
    <source>
        <dbReference type="ARBA" id="ARBA00004141"/>
    </source>
</evidence>
<dbReference type="GO" id="GO:0004930">
    <property type="term" value="F:G protein-coupled receptor activity"/>
    <property type="evidence" value="ECO:0007669"/>
    <property type="project" value="InterPro"/>
</dbReference>
<reference evidence="8 9" key="1">
    <citation type="journal article" date="2021" name="Elife">
        <title>Chloroplast acquisition without the gene transfer in kleptoplastic sea slugs, Plakobranchus ocellatus.</title>
        <authorList>
            <person name="Maeda T."/>
            <person name="Takahashi S."/>
            <person name="Yoshida T."/>
            <person name="Shimamura S."/>
            <person name="Takaki Y."/>
            <person name="Nagai Y."/>
            <person name="Toyoda A."/>
            <person name="Suzuki Y."/>
            <person name="Arimoto A."/>
            <person name="Ishii H."/>
            <person name="Satoh N."/>
            <person name="Nishiyama T."/>
            <person name="Hasebe M."/>
            <person name="Maruyama T."/>
            <person name="Minagawa J."/>
            <person name="Obokata J."/>
            <person name="Shigenobu S."/>
        </authorList>
    </citation>
    <scope>NUCLEOTIDE SEQUENCE [LARGE SCALE GENOMIC DNA]</scope>
</reference>
<dbReference type="Gene3D" id="1.20.1070.10">
    <property type="entry name" value="Rhodopsin 7-helix transmembrane proteins"/>
    <property type="match status" value="1"/>
</dbReference>
<feature type="region of interest" description="Disordered" evidence="5">
    <location>
        <begin position="593"/>
        <end position="659"/>
    </location>
</feature>
<dbReference type="GO" id="GO:0007166">
    <property type="term" value="P:cell surface receptor signaling pathway"/>
    <property type="evidence" value="ECO:0007669"/>
    <property type="project" value="InterPro"/>
</dbReference>
<keyword evidence="4 6" id="KW-0472">Membrane</keyword>
<dbReference type="GO" id="GO:0016020">
    <property type="term" value="C:membrane"/>
    <property type="evidence" value="ECO:0007669"/>
    <property type="project" value="UniProtKB-SubCell"/>
</dbReference>
<feature type="transmembrane region" description="Helical" evidence="6">
    <location>
        <begin position="359"/>
        <end position="378"/>
    </location>
</feature>
<dbReference type="InterPro" id="IPR000832">
    <property type="entry name" value="GPCR_2_secretin-like"/>
</dbReference>
<evidence type="ECO:0000256" key="2">
    <source>
        <dbReference type="ARBA" id="ARBA00022692"/>
    </source>
</evidence>
<keyword evidence="8" id="KW-0675">Receptor</keyword>
<dbReference type="InterPro" id="IPR017981">
    <property type="entry name" value="GPCR_2-like_7TM"/>
</dbReference>
<accession>A0AAV4JDJ5</accession>
<sequence>MSSTECGHVIHFCLQGRCLPLQCTPGKELVNSSCSTPLKLIRGLGYSINMWFYVNRSRLETSNDAGSNDLVEDIHSNFLNQVMQILHRSIDVYDLTIGAVVVDSPQDRSTHTLNTISSSGNQSHPDRRRLESLSALWVHGYLGANDTIPRDEFEAGVLDDLVNNNISMKCLDYAFTFSVQISVRDFDMVNLCLQSNVECIVKRKLKEQPVDSISNLFEETSSFLTLGKVLNCQTVSFNTDFYKVTKTFITSAMIEISLQLGQTELRFTRVNELNEISIDENDILKVCKDFLNYKLESLDEEMRREFYSKYFRAEADDITEVQYYTTLVCVGVSMLCLLLAIITYFRFNVLRTVAGMNNIFLCGSLLLAQASLLTSVHVSGPQTLCTVLGFATHFLWLWMFTWSFICCWRVFKVFTTNTRQEKTARSQRASFVRTVLVSVLPPAGIICTVVTVSLATSDGDRTGYGRKSCYLDSGLLIGLSTALPLALVTVSNIAFFSLAVMKINNVKKLQSSDFQKKEDRKNLSIYVKLSTMTGVFWLLQLLAEATDLDVLRFVAILLNGLQGVFIFVSYICNKRVLNLYLCSLGIQPVAMTPSKSQRRTKQSNEIRTTESNSKKTSESEVMASSSRKIGNEISVKNTKEDATGAVSSVSSNSTGAATS</sequence>
<feature type="transmembrane region" description="Helical" evidence="6">
    <location>
        <begin position="522"/>
        <end position="539"/>
    </location>
</feature>
<proteinExistence type="predicted"/>
<keyword evidence="9" id="KW-1185">Reference proteome</keyword>
<feature type="transmembrane region" description="Helical" evidence="6">
    <location>
        <begin position="475"/>
        <end position="501"/>
    </location>
</feature>
<dbReference type="PROSITE" id="PS50261">
    <property type="entry name" value="G_PROTEIN_RECEP_F2_4"/>
    <property type="match status" value="1"/>
</dbReference>
<evidence type="ECO:0000256" key="5">
    <source>
        <dbReference type="SAM" id="MobiDB-lite"/>
    </source>
</evidence>
<protein>
    <submittedName>
        <fullName evidence="8">G-protein coupled receptor Mth</fullName>
    </submittedName>
</protein>
<dbReference type="InterPro" id="IPR053231">
    <property type="entry name" value="GPCR_LN-TM7"/>
</dbReference>
<evidence type="ECO:0000313" key="9">
    <source>
        <dbReference type="Proteomes" id="UP000762676"/>
    </source>
</evidence>
<gene>
    <name evidence="8" type="ORF">ElyMa_003289900</name>
</gene>
<feature type="transmembrane region" description="Helical" evidence="6">
    <location>
        <begin position="551"/>
        <end position="571"/>
    </location>
</feature>
<keyword evidence="2 6" id="KW-0812">Transmembrane</keyword>
<dbReference type="EMBL" id="BMAT01006761">
    <property type="protein sequence ID" value="GFS19466.1"/>
    <property type="molecule type" value="Genomic_DNA"/>
</dbReference>
<evidence type="ECO:0000256" key="6">
    <source>
        <dbReference type="SAM" id="Phobius"/>
    </source>
</evidence>
<evidence type="ECO:0000256" key="3">
    <source>
        <dbReference type="ARBA" id="ARBA00022989"/>
    </source>
</evidence>
<evidence type="ECO:0000256" key="4">
    <source>
        <dbReference type="ARBA" id="ARBA00023136"/>
    </source>
</evidence>
<dbReference type="PANTHER" id="PTHR45902">
    <property type="entry name" value="LATROPHILIN RECEPTOR-LIKE PROTEIN A"/>
    <property type="match status" value="1"/>
</dbReference>
<organism evidence="8 9">
    <name type="scientific">Elysia marginata</name>
    <dbReference type="NCBI Taxonomy" id="1093978"/>
    <lineage>
        <taxon>Eukaryota</taxon>
        <taxon>Metazoa</taxon>
        <taxon>Spiralia</taxon>
        <taxon>Lophotrochozoa</taxon>
        <taxon>Mollusca</taxon>
        <taxon>Gastropoda</taxon>
        <taxon>Heterobranchia</taxon>
        <taxon>Euthyneura</taxon>
        <taxon>Panpulmonata</taxon>
        <taxon>Sacoglossa</taxon>
        <taxon>Placobranchoidea</taxon>
        <taxon>Plakobranchidae</taxon>
        <taxon>Elysia</taxon>
    </lineage>
</organism>
<feature type="transmembrane region" description="Helical" evidence="6">
    <location>
        <begin position="323"/>
        <end position="347"/>
    </location>
</feature>
<evidence type="ECO:0000313" key="8">
    <source>
        <dbReference type="EMBL" id="GFS19466.1"/>
    </source>
</evidence>
<feature type="transmembrane region" description="Helical" evidence="6">
    <location>
        <begin position="431"/>
        <end position="455"/>
    </location>
</feature>
<feature type="compositionally biased region" description="Basic and acidic residues" evidence="5">
    <location>
        <begin position="602"/>
        <end position="618"/>
    </location>
</feature>